<evidence type="ECO:0000313" key="2">
    <source>
        <dbReference type="Proteomes" id="UP000016932"/>
    </source>
</evidence>
<gene>
    <name evidence="1" type="ORF">MYCFIDRAFT_172688</name>
</gene>
<organism evidence="1 2">
    <name type="scientific">Pseudocercospora fijiensis (strain CIRAD86)</name>
    <name type="common">Black leaf streak disease fungus</name>
    <name type="synonym">Mycosphaerella fijiensis</name>
    <dbReference type="NCBI Taxonomy" id="383855"/>
    <lineage>
        <taxon>Eukaryota</taxon>
        <taxon>Fungi</taxon>
        <taxon>Dikarya</taxon>
        <taxon>Ascomycota</taxon>
        <taxon>Pezizomycotina</taxon>
        <taxon>Dothideomycetes</taxon>
        <taxon>Dothideomycetidae</taxon>
        <taxon>Mycosphaerellales</taxon>
        <taxon>Mycosphaerellaceae</taxon>
        <taxon>Pseudocercospora</taxon>
    </lineage>
</organism>
<sequence length="56" mass="6567">MCQPPQIRSYRRHETGKKAAISIIGRNRGCDIKNVNETWRRDAEDNTTLLNYFEEA</sequence>
<protein>
    <submittedName>
        <fullName evidence="1">Uncharacterized protein</fullName>
    </submittedName>
</protein>
<dbReference type="Proteomes" id="UP000016932">
    <property type="component" value="Unassembled WGS sequence"/>
</dbReference>
<proteinExistence type="predicted"/>
<dbReference type="HOGENOM" id="CLU_3015213_0_0_1"/>
<dbReference type="AlphaFoldDB" id="M2ZAZ3"/>
<reference evidence="1 2" key="1">
    <citation type="journal article" date="2012" name="PLoS Pathog.">
        <title>Diverse lifestyles and strategies of plant pathogenesis encoded in the genomes of eighteen Dothideomycetes fungi.</title>
        <authorList>
            <person name="Ohm R.A."/>
            <person name="Feau N."/>
            <person name="Henrissat B."/>
            <person name="Schoch C.L."/>
            <person name="Horwitz B.A."/>
            <person name="Barry K.W."/>
            <person name="Condon B.J."/>
            <person name="Copeland A.C."/>
            <person name="Dhillon B."/>
            <person name="Glaser F."/>
            <person name="Hesse C.N."/>
            <person name="Kosti I."/>
            <person name="LaButti K."/>
            <person name="Lindquist E.A."/>
            <person name="Lucas S."/>
            <person name="Salamov A.A."/>
            <person name="Bradshaw R.E."/>
            <person name="Ciuffetti L."/>
            <person name="Hamelin R.C."/>
            <person name="Kema G.H.J."/>
            <person name="Lawrence C."/>
            <person name="Scott J.A."/>
            <person name="Spatafora J.W."/>
            <person name="Turgeon B.G."/>
            <person name="de Wit P.J.G.M."/>
            <person name="Zhong S."/>
            <person name="Goodwin S.B."/>
            <person name="Grigoriev I.V."/>
        </authorList>
    </citation>
    <scope>NUCLEOTIDE SEQUENCE [LARGE SCALE GENOMIC DNA]</scope>
    <source>
        <strain evidence="1 2">CIRAD86</strain>
    </source>
</reference>
<dbReference type="KEGG" id="pfj:MYCFIDRAFT_172688"/>
<evidence type="ECO:0000313" key="1">
    <source>
        <dbReference type="EMBL" id="EME87015.1"/>
    </source>
</evidence>
<dbReference type="RefSeq" id="XP_007924085.1">
    <property type="nucleotide sequence ID" value="XM_007925894.1"/>
</dbReference>
<name>M2ZAZ3_PSEFD</name>
<keyword evidence="2" id="KW-1185">Reference proteome</keyword>
<dbReference type="VEuPathDB" id="FungiDB:MYCFIDRAFT_172688"/>
<accession>M2ZAZ3</accession>
<dbReference type="EMBL" id="KB446556">
    <property type="protein sequence ID" value="EME87015.1"/>
    <property type="molecule type" value="Genomic_DNA"/>
</dbReference>
<dbReference type="GeneID" id="19332840"/>